<dbReference type="SUPFAM" id="SSF81383">
    <property type="entry name" value="F-box domain"/>
    <property type="match status" value="1"/>
</dbReference>
<accession>A0A1X2GP67</accession>
<organism evidence="2 3">
    <name type="scientific">Hesseltinella vesiculosa</name>
    <dbReference type="NCBI Taxonomy" id="101127"/>
    <lineage>
        <taxon>Eukaryota</taxon>
        <taxon>Fungi</taxon>
        <taxon>Fungi incertae sedis</taxon>
        <taxon>Mucoromycota</taxon>
        <taxon>Mucoromycotina</taxon>
        <taxon>Mucoromycetes</taxon>
        <taxon>Mucorales</taxon>
        <taxon>Cunninghamellaceae</taxon>
        <taxon>Hesseltinella</taxon>
    </lineage>
</organism>
<proteinExistence type="predicted"/>
<dbReference type="CDD" id="cd09917">
    <property type="entry name" value="F-box_SF"/>
    <property type="match status" value="1"/>
</dbReference>
<dbReference type="AlphaFoldDB" id="A0A1X2GP67"/>
<gene>
    <name evidence="2" type="ORF">DM01DRAFT_109685</name>
</gene>
<evidence type="ECO:0000313" key="3">
    <source>
        <dbReference type="Proteomes" id="UP000242146"/>
    </source>
</evidence>
<feature type="domain" description="F-box" evidence="1">
    <location>
        <begin position="118"/>
        <end position="155"/>
    </location>
</feature>
<name>A0A1X2GP67_9FUNG</name>
<evidence type="ECO:0000259" key="1">
    <source>
        <dbReference type="Pfam" id="PF12937"/>
    </source>
</evidence>
<dbReference type="InterPro" id="IPR001810">
    <property type="entry name" value="F-box_dom"/>
</dbReference>
<dbReference type="EMBL" id="MCGT01000007">
    <property type="protein sequence ID" value="ORX58301.1"/>
    <property type="molecule type" value="Genomic_DNA"/>
</dbReference>
<evidence type="ECO:0000313" key="2">
    <source>
        <dbReference type="EMBL" id="ORX58301.1"/>
    </source>
</evidence>
<protein>
    <recommendedName>
        <fullName evidence="1">F-box domain-containing protein</fullName>
    </recommendedName>
</protein>
<dbReference type="Proteomes" id="UP000242146">
    <property type="component" value="Unassembled WGS sequence"/>
</dbReference>
<sequence>MLGNELKLNMTNDQLWPAILEVQPESLEVYPIHIGRSAGQYHHHQLFNTLIKHRCSWEMQGALALRSADTKVDQLKRRIIKCEKKTLATWILTMPQQQVVLSKNDEPLDDRPPSRSVTLPPELLHLVLSFLPDTASLVRLSRVSRVYYITACNILIQRLRMSMERVKQALPTLPDGRSYWDEDETHVFDMYLERPQDIGFRTLQHRVMELKSLAEQISEWTKQWSPRRKMNKSVSLAGPRLSLRMMVDPTHRAI</sequence>
<dbReference type="InterPro" id="IPR036047">
    <property type="entry name" value="F-box-like_dom_sf"/>
</dbReference>
<dbReference type="OrthoDB" id="2360568at2759"/>
<reference evidence="2 3" key="1">
    <citation type="submission" date="2016-07" db="EMBL/GenBank/DDBJ databases">
        <title>Pervasive Adenine N6-methylation of Active Genes in Fungi.</title>
        <authorList>
            <consortium name="DOE Joint Genome Institute"/>
            <person name="Mondo S.J."/>
            <person name="Dannebaum R.O."/>
            <person name="Kuo R.C."/>
            <person name="Labutti K."/>
            <person name="Haridas S."/>
            <person name="Kuo A."/>
            <person name="Salamov A."/>
            <person name="Ahrendt S.R."/>
            <person name="Lipzen A."/>
            <person name="Sullivan W."/>
            <person name="Andreopoulos W.B."/>
            <person name="Clum A."/>
            <person name="Lindquist E."/>
            <person name="Daum C."/>
            <person name="Ramamoorthy G.K."/>
            <person name="Gryganskyi A."/>
            <person name="Culley D."/>
            <person name="Magnuson J.K."/>
            <person name="James T.Y."/>
            <person name="O'Malley M.A."/>
            <person name="Stajich J.E."/>
            <person name="Spatafora J.W."/>
            <person name="Visel A."/>
            <person name="Grigoriev I.V."/>
        </authorList>
    </citation>
    <scope>NUCLEOTIDE SEQUENCE [LARGE SCALE GENOMIC DNA]</scope>
    <source>
        <strain evidence="2 3">NRRL 3301</strain>
    </source>
</reference>
<comment type="caution">
    <text evidence="2">The sequence shown here is derived from an EMBL/GenBank/DDBJ whole genome shotgun (WGS) entry which is preliminary data.</text>
</comment>
<dbReference type="Pfam" id="PF12937">
    <property type="entry name" value="F-box-like"/>
    <property type="match status" value="1"/>
</dbReference>
<keyword evidence="3" id="KW-1185">Reference proteome</keyword>